<evidence type="ECO:0000256" key="2">
    <source>
        <dbReference type="ARBA" id="ARBA00023268"/>
    </source>
</evidence>
<dbReference type="PROSITE" id="PS51790">
    <property type="entry name" value="MSRB"/>
    <property type="match status" value="1"/>
</dbReference>
<dbReference type="Pfam" id="PF01641">
    <property type="entry name" value="SelR"/>
    <property type="match status" value="1"/>
</dbReference>
<name>A0A2I7N4B3_9NEIS</name>
<dbReference type="Proteomes" id="UP000236655">
    <property type="component" value="Chromosome"/>
</dbReference>
<evidence type="ECO:0000256" key="7">
    <source>
        <dbReference type="HAMAP-Rule" id="MF_01401"/>
    </source>
</evidence>
<keyword evidence="2" id="KW-0511">Multifunctional enzyme</keyword>
<evidence type="ECO:0000256" key="3">
    <source>
        <dbReference type="ARBA" id="ARBA00024679"/>
    </source>
</evidence>
<dbReference type="InterPro" id="IPR002579">
    <property type="entry name" value="Met_Sox_Rdtase_MsrB_dom"/>
</dbReference>
<dbReference type="NCBIfam" id="TIGR00401">
    <property type="entry name" value="msrA"/>
    <property type="match status" value="1"/>
</dbReference>
<dbReference type="InterPro" id="IPR002569">
    <property type="entry name" value="Met_Sox_Rdtase_MsrA_dom"/>
</dbReference>
<dbReference type="InterPro" id="IPR011057">
    <property type="entry name" value="Mss4-like_sf"/>
</dbReference>
<evidence type="ECO:0000259" key="8">
    <source>
        <dbReference type="PROSITE" id="PS51790"/>
    </source>
</evidence>
<sequence length="284" mass="32305">MYKEAGLTPFERSILVDKSTEHPFTGEYTDNKVDGTYLCRMCGQALFRATNKFHSSCGWPSFDKEIVGAVKMLPDSDGRRTEIICNHCGGHLGHVFHGEGFTSLNTRHCVNSASLDFVADTEVTKTDEVIFAAGCFWGVEYYLQKLPGVLLTEVGYCGGHKDNPTYQEVCTKTTGHLEVVRVIYDSSKLDLDRLIKYFFEIHDPTQTDGQGPDIGNQYLSAIFYYNQRQKEIAEGIIKILQEKGYQIATALRPVEPFWIGEEYHRDYYNHKGSLPYCHGYTKRF</sequence>
<dbReference type="EMBL" id="CP024847">
    <property type="protein sequence ID" value="AUR51309.1"/>
    <property type="molecule type" value="Genomic_DNA"/>
</dbReference>
<reference evidence="10" key="1">
    <citation type="submission" date="2017-11" db="EMBL/GenBank/DDBJ databases">
        <authorList>
            <person name="Chan K.G."/>
            <person name="Lee L.S."/>
        </authorList>
    </citation>
    <scope>NUCLEOTIDE SEQUENCE [LARGE SCALE GENOMIC DNA]</scope>
    <source>
        <strain evidence="10">DSM 100970</strain>
    </source>
</reference>
<evidence type="ECO:0000256" key="6">
    <source>
        <dbReference type="ARBA" id="ARBA00048782"/>
    </source>
</evidence>
<dbReference type="InterPro" id="IPR036509">
    <property type="entry name" value="Met_Sox_Rdtase_MsrA_sf"/>
</dbReference>
<gene>
    <name evidence="7 9" type="primary">msrA</name>
    <name evidence="9" type="ORF">CUN60_03000</name>
</gene>
<dbReference type="GO" id="GO:0005737">
    <property type="term" value="C:cytoplasm"/>
    <property type="evidence" value="ECO:0007669"/>
    <property type="project" value="TreeGrafter"/>
</dbReference>
<dbReference type="AlphaFoldDB" id="A0A2I7N4B3"/>
<dbReference type="InterPro" id="IPR050162">
    <property type="entry name" value="MsrA_MetSO_reductase"/>
</dbReference>
<evidence type="ECO:0000313" key="9">
    <source>
        <dbReference type="EMBL" id="AUR51309.1"/>
    </source>
</evidence>
<dbReference type="GO" id="GO:0033744">
    <property type="term" value="F:L-methionine:thioredoxin-disulfide S-oxidoreductase activity"/>
    <property type="evidence" value="ECO:0007669"/>
    <property type="project" value="RHEA"/>
</dbReference>
<comment type="catalytic activity">
    <reaction evidence="4 7">
        <text>L-methionyl-[protein] + [thioredoxin]-disulfide + H2O = L-methionyl-(S)-S-oxide-[protein] + [thioredoxin]-dithiol</text>
        <dbReference type="Rhea" id="RHEA:14217"/>
        <dbReference type="Rhea" id="RHEA-COMP:10698"/>
        <dbReference type="Rhea" id="RHEA-COMP:10700"/>
        <dbReference type="Rhea" id="RHEA-COMP:12313"/>
        <dbReference type="Rhea" id="RHEA-COMP:12315"/>
        <dbReference type="ChEBI" id="CHEBI:15377"/>
        <dbReference type="ChEBI" id="CHEBI:16044"/>
        <dbReference type="ChEBI" id="CHEBI:29950"/>
        <dbReference type="ChEBI" id="CHEBI:44120"/>
        <dbReference type="ChEBI" id="CHEBI:50058"/>
        <dbReference type="EC" id="1.8.4.11"/>
    </reaction>
</comment>
<dbReference type="NCBIfam" id="NF004042">
    <property type="entry name" value="PRK05550.1"/>
    <property type="match status" value="1"/>
</dbReference>
<dbReference type="OrthoDB" id="4174719at2"/>
<comment type="similarity">
    <text evidence="7">Belongs to the MsrA Met sulfoxide reductase family.</text>
</comment>
<dbReference type="SUPFAM" id="SSF51316">
    <property type="entry name" value="Mss4-like"/>
    <property type="match status" value="1"/>
</dbReference>
<dbReference type="PANTHER" id="PTHR42799">
    <property type="entry name" value="MITOCHONDRIAL PEPTIDE METHIONINE SULFOXIDE REDUCTASE"/>
    <property type="match status" value="1"/>
</dbReference>
<keyword evidence="10" id="KW-1185">Reference proteome</keyword>
<dbReference type="PANTHER" id="PTHR42799:SF2">
    <property type="entry name" value="MITOCHONDRIAL PEPTIDE METHIONINE SULFOXIDE REDUCTASE"/>
    <property type="match status" value="1"/>
</dbReference>
<comment type="function">
    <text evidence="3 7">Has an important function as a repair enzyme for proteins that have been inactivated by oxidation. Catalyzes the reversible oxidation-reduction of methionine sulfoxide in proteins to methionine.</text>
</comment>
<dbReference type="EC" id="1.8.4.11" evidence="7"/>
<dbReference type="KEGG" id="nba:CUN60_03000"/>
<dbReference type="Pfam" id="PF01625">
    <property type="entry name" value="PMSR"/>
    <property type="match status" value="1"/>
</dbReference>
<dbReference type="RefSeq" id="WP_102950609.1">
    <property type="nucleotide sequence ID" value="NZ_CP024847.1"/>
</dbReference>
<comment type="catalytic activity">
    <reaction evidence="5">
        <text>L-methionyl-[protein] + [thioredoxin]-disulfide + H2O = L-methionyl-(R)-S-oxide-[protein] + [thioredoxin]-dithiol</text>
        <dbReference type="Rhea" id="RHEA:24164"/>
        <dbReference type="Rhea" id="RHEA-COMP:10698"/>
        <dbReference type="Rhea" id="RHEA-COMP:10700"/>
        <dbReference type="Rhea" id="RHEA-COMP:12313"/>
        <dbReference type="Rhea" id="RHEA-COMP:12314"/>
        <dbReference type="ChEBI" id="CHEBI:15377"/>
        <dbReference type="ChEBI" id="CHEBI:16044"/>
        <dbReference type="ChEBI" id="CHEBI:29950"/>
        <dbReference type="ChEBI" id="CHEBI:45764"/>
        <dbReference type="ChEBI" id="CHEBI:50058"/>
        <dbReference type="EC" id="1.8.4.12"/>
    </reaction>
</comment>
<proteinExistence type="inferred from homology"/>
<dbReference type="Gene3D" id="3.30.1060.10">
    <property type="entry name" value="Peptide methionine sulphoxide reductase MsrA"/>
    <property type="match status" value="1"/>
</dbReference>
<dbReference type="GO" id="GO:0033743">
    <property type="term" value="F:peptide-methionine (R)-S-oxide reductase activity"/>
    <property type="evidence" value="ECO:0007669"/>
    <property type="project" value="UniProtKB-EC"/>
</dbReference>
<keyword evidence="1 7" id="KW-0560">Oxidoreductase</keyword>
<evidence type="ECO:0000256" key="1">
    <source>
        <dbReference type="ARBA" id="ARBA00023002"/>
    </source>
</evidence>
<protein>
    <recommendedName>
        <fullName evidence="7">Peptide methionine sulfoxide reductase MsrA</fullName>
        <shortName evidence="7">Protein-methionine-S-oxide reductase</shortName>
        <ecNumber evidence="7">1.8.4.11</ecNumber>
    </recommendedName>
    <alternativeName>
        <fullName evidence="7">Peptide-methionine (S)-S-oxide reductase</fullName>
        <shortName evidence="7">Peptide Met(O) reductase</shortName>
    </alternativeName>
</protein>
<evidence type="ECO:0000256" key="5">
    <source>
        <dbReference type="ARBA" id="ARBA00048488"/>
    </source>
</evidence>
<feature type="active site" evidence="7">
    <location>
        <position position="135"/>
    </location>
</feature>
<dbReference type="HAMAP" id="MF_01401">
    <property type="entry name" value="MsrA"/>
    <property type="match status" value="1"/>
</dbReference>
<comment type="catalytic activity">
    <reaction evidence="6 7">
        <text>[thioredoxin]-disulfide + L-methionine + H2O = L-methionine (S)-S-oxide + [thioredoxin]-dithiol</text>
        <dbReference type="Rhea" id="RHEA:19993"/>
        <dbReference type="Rhea" id="RHEA-COMP:10698"/>
        <dbReference type="Rhea" id="RHEA-COMP:10700"/>
        <dbReference type="ChEBI" id="CHEBI:15377"/>
        <dbReference type="ChEBI" id="CHEBI:29950"/>
        <dbReference type="ChEBI" id="CHEBI:50058"/>
        <dbReference type="ChEBI" id="CHEBI:57844"/>
        <dbReference type="ChEBI" id="CHEBI:58772"/>
        <dbReference type="EC" id="1.8.4.11"/>
    </reaction>
</comment>
<organism evidence="9 10">
    <name type="scientific">Aquella oligotrophica</name>
    <dbReference type="NCBI Taxonomy" id="2067065"/>
    <lineage>
        <taxon>Bacteria</taxon>
        <taxon>Pseudomonadati</taxon>
        <taxon>Pseudomonadota</taxon>
        <taxon>Betaproteobacteria</taxon>
        <taxon>Neisseriales</taxon>
        <taxon>Neisseriaceae</taxon>
        <taxon>Aquella</taxon>
    </lineage>
</organism>
<feature type="domain" description="MsrB" evidence="8">
    <location>
        <begin position="1"/>
        <end position="120"/>
    </location>
</feature>
<dbReference type="Gene3D" id="2.170.150.20">
    <property type="entry name" value="Peptide methionine sulfoxide reductase"/>
    <property type="match status" value="1"/>
</dbReference>
<evidence type="ECO:0000256" key="4">
    <source>
        <dbReference type="ARBA" id="ARBA00047806"/>
    </source>
</evidence>
<dbReference type="GO" id="GO:0008113">
    <property type="term" value="F:peptide-methionine (S)-S-oxide reductase activity"/>
    <property type="evidence" value="ECO:0007669"/>
    <property type="project" value="UniProtKB-UniRule"/>
</dbReference>
<evidence type="ECO:0000313" key="10">
    <source>
        <dbReference type="Proteomes" id="UP000236655"/>
    </source>
</evidence>
<dbReference type="GO" id="GO:0034599">
    <property type="term" value="P:cellular response to oxidative stress"/>
    <property type="evidence" value="ECO:0007669"/>
    <property type="project" value="TreeGrafter"/>
</dbReference>
<dbReference type="SUPFAM" id="SSF55068">
    <property type="entry name" value="Peptide methionine sulfoxide reductase"/>
    <property type="match status" value="1"/>
</dbReference>
<accession>A0A2I7N4B3</accession>